<organism evidence="1 2">
    <name type="scientific">Sorghum bicolor</name>
    <name type="common">Sorghum</name>
    <name type="synonym">Sorghum vulgare</name>
    <dbReference type="NCBI Taxonomy" id="4558"/>
    <lineage>
        <taxon>Eukaryota</taxon>
        <taxon>Viridiplantae</taxon>
        <taxon>Streptophyta</taxon>
        <taxon>Embryophyta</taxon>
        <taxon>Tracheophyta</taxon>
        <taxon>Spermatophyta</taxon>
        <taxon>Magnoliopsida</taxon>
        <taxon>Liliopsida</taxon>
        <taxon>Poales</taxon>
        <taxon>Poaceae</taxon>
        <taxon>PACMAD clade</taxon>
        <taxon>Panicoideae</taxon>
        <taxon>Andropogonodae</taxon>
        <taxon>Andropogoneae</taxon>
        <taxon>Sorghinae</taxon>
        <taxon>Sorghum</taxon>
    </lineage>
</organism>
<evidence type="ECO:0000313" key="1">
    <source>
        <dbReference type="EMBL" id="KAG0513271.1"/>
    </source>
</evidence>
<proteinExistence type="predicted"/>
<name>A0A921Q1M5_SORBI</name>
<gene>
    <name evidence="1" type="ORF">BDA96_10G087300</name>
</gene>
<dbReference type="EMBL" id="CM027689">
    <property type="protein sequence ID" value="KAG0513271.1"/>
    <property type="molecule type" value="Genomic_DNA"/>
</dbReference>
<dbReference type="AlphaFoldDB" id="A0A921Q1M5"/>
<reference evidence="1" key="2">
    <citation type="submission" date="2020-10" db="EMBL/GenBank/DDBJ databases">
        <authorList>
            <person name="Cooper E.A."/>
            <person name="Brenton Z.W."/>
            <person name="Flinn B.S."/>
            <person name="Jenkins J."/>
            <person name="Shu S."/>
            <person name="Flowers D."/>
            <person name="Luo F."/>
            <person name="Wang Y."/>
            <person name="Xia P."/>
            <person name="Barry K."/>
            <person name="Daum C."/>
            <person name="Lipzen A."/>
            <person name="Yoshinaga Y."/>
            <person name="Schmutz J."/>
            <person name="Saski C."/>
            <person name="Vermerris W."/>
            <person name="Kresovich S."/>
        </authorList>
    </citation>
    <scope>NUCLEOTIDE SEQUENCE</scope>
</reference>
<evidence type="ECO:0000313" key="2">
    <source>
        <dbReference type="Proteomes" id="UP000807115"/>
    </source>
</evidence>
<protein>
    <submittedName>
        <fullName evidence="1">Uncharacterized protein</fullName>
    </submittedName>
</protein>
<feature type="non-terminal residue" evidence="1">
    <location>
        <position position="1"/>
    </location>
</feature>
<sequence>IYIPSLVVLLQLQECHLESRNGPARLPRVLVVEERIRRGEDAAAACESPMTPDAPPSADVSRGVLCCLVYVVPGVHRHAGVPAAAREGRGGVRVPLPRRCRHHPLDTKAFKYILVVMDRHRQGLVDDGNWGLV</sequence>
<reference evidence="1" key="1">
    <citation type="journal article" date="2019" name="BMC Genomics">
        <title>A new reference genome for Sorghum bicolor reveals high levels of sequence similarity between sweet and grain genotypes: implications for the genetics of sugar metabolism.</title>
        <authorList>
            <person name="Cooper E.A."/>
            <person name="Brenton Z.W."/>
            <person name="Flinn B.S."/>
            <person name="Jenkins J."/>
            <person name="Shu S."/>
            <person name="Flowers D."/>
            <person name="Luo F."/>
            <person name="Wang Y."/>
            <person name="Xia P."/>
            <person name="Barry K."/>
            <person name="Daum C."/>
            <person name="Lipzen A."/>
            <person name="Yoshinaga Y."/>
            <person name="Schmutz J."/>
            <person name="Saski C."/>
            <person name="Vermerris W."/>
            <person name="Kresovich S."/>
        </authorList>
    </citation>
    <scope>NUCLEOTIDE SEQUENCE</scope>
</reference>
<comment type="caution">
    <text evidence="1">The sequence shown here is derived from an EMBL/GenBank/DDBJ whole genome shotgun (WGS) entry which is preliminary data.</text>
</comment>
<dbReference type="Proteomes" id="UP000807115">
    <property type="component" value="Chromosome 10"/>
</dbReference>
<accession>A0A921Q1M5</accession>